<evidence type="ECO:0000256" key="5">
    <source>
        <dbReference type="ARBA" id="ARBA00022833"/>
    </source>
</evidence>
<organism evidence="12 13">
    <name type="scientific">Blepharisma stoltei</name>
    <dbReference type="NCBI Taxonomy" id="1481888"/>
    <lineage>
        <taxon>Eukaryota</taxon>
        <taxon>Sar</taxon>
        <taxon>Alveolata</taxon>
        <taxon>Ciliophora</taxon>
        <taxon>Postciliodesmatophora</taxon>
        <taxon>Heterotrichea</taxon>
        <taxon>Heterotrichida</taxon>
        <taxon>Blepharismidae</taxon>
        <taxon>Blepharisma</taxon>
    </lineage>
</organism>
<dbReference type="SUPFAM" id="SSF57850">
    <property type="entry name" value="RING/U-box"/>
    <property type="match status" value="1"/>
</dbReference>
<keyword evidence="7" id="KW-0472">Membrane</keyword>
<feature type="domain" description="RING-type" evidence="11">
    <location>
        <begin position="362"/>
        <end position="403"/>
    </location>
</feature>
<keyword evidence="2" id="KW-0812">Transmembrane</keyword>
<name>A0AAU9KGM3_9CILI</name>
<dbReference type="PANTHER" id="PTHR46539">
    <property type="entry name" value="E3 UBIQUITIN-PROTEIN LIGASE ATL42"/>
    <property type="match status" value="1"/>
</dbReference>
<reference evidence="12" key="1">
    <citation type="submission" date="2021-09" db="EMBL/GenBank/DDBJ databases">
        <authorList>
            <consortium name="AG Swart"/>
            <person name="Singh M."/>
            <person name="Singh A."/>
            <person name="Seah K."/>
            <person name="Emmerich C."/>
        </authorList>
    </citation>
    <scope>NUCLEOTIDE SEQUENCE</scope>
    <source>
        <strain evidence="12">ATCC30299</strain>
    </source>
</reference>
<feature type="chain" id="PRO_5043605740" description="RING-type domain-containing protein" evidence="10">
    <location>
        <begin position="20"/>
        <end position="545"/>
    </location>
</feature>
<evidence type="ECO:0000256" key="9">
    <source>
        <dbReference type="SAM" id="MobiDB-lite"/>
    </source>
</evidence>
<dbReference type="SMART" id="SM00184">
    <property type="entry name" value="RING"/>
    <property type="match status" value="1"/>
</dbReference>
<evidence type="ECO:0000256" key="1">
    <source>
        <dbReference type="ARBA" id="ARBA00004370"/>
    </source>
</evidence>
<feature type="compositionally biased region" description="Basic and acidic residues" evidence="9">
    <location>
        <begin position="488"/>
        <end position="507"/>
    </location>
</feature>
<proteinExistence type="predicted"/>
<dbReference type="GO" id="GO:0016020">
    <property type="term" value="C:membrane"/>
    <property type="evidence" value="ECO:0007669"/>
    <property type="project" value="UniProtKB-SubCell"/>
</dbReference>
<protein>
    <recommendedName>
        <fullName evidence="11">RING-type domain-containing protein</fullName>
    </recommendedName>
</protein>
<comment type="subcellular location">
    <subcellularLocation>
        <location evidence="1">Membrane</location>
    </subcellularLocation>
</comment>
<evidence type="ECO:0000256" key="10">
    <source>
        <dbReference type="SAM" id="SignalP"/>
    </source>
</evidence>
<accession>A0AAU9KGM3</accession>
<evidence type="ECO:0000256" key="6">
    <source>
        <dbReference type="ARBA" id="ARBA00022989"/>
    </source>
</evidence>
<dbReference type="InterPro" id="IPR013083">
    <property type="entry name" value="Znf_RING/FYVE/PHD"/>
</dbReference>
<feature type="compositionally biased region" description="Basic and acidic residues" evidence="9">
    <location>
        <begin position="437"/>
        <end position="476"/>
    </location>
</feature>
<keyword evidence="6" id="KW-1133">Transmembrane helix</keyword>
<evidence type="ECO:0000313" key="12">
    <source>
        <dbReference type="EMBL" id="CAG9332348.1"/>
    </source>
</evidence>
<sequence length="545" mass="62723">MFYNFVKLIEVLAILGISALEWREDVTQVSPMYIATWTVDNATLHWKSDIIIELASKTPKVPVLLMAKKSINPSFSFNITSGTYDHDADYYDFDAWSKNETSSWIVIPKSLLKEGDAYKIGVYSEYMGVSYILNDRQKNDTVNCYQNCSLDSKCKKGNCVCPYRGHLGRLCDTPMNQAKNAKNQTVSLESDQWQFFYYDPLGKDYTIKVVKNIGEPELYFKNLTQEEDIKGFLPGAFAQTFNMSFGENDTITREIKNDLNYWIYAVHCPKTDENCTFSIKINKDSSDSSGLIETWLVPLCVCVGLPFLGMAFCVCRKGCQRVEEEKEARVVREKEKCLTSDEMDDYFPEMQWDVFGKEFCACSFCSKAFENWEKARMLNCKHIFHLKCIDRWSKINGFCPVCKQKLIEDKDQSVEDSTPSRGSSDKKNSDKNNQSEIDNKPIDQKEIIISEKQVKDKKTDEEKDQENKVKQIKGESENPIYNSNEISEQEKKKSIEIDEKANNEKSDAAINKRIPIFKSKEEESNEVKESESESEQESGKNQNKI</sequence>
<dbReference type="InterPro" id="IPR001841">
    <property type="entry name" value="Znf_RING"/>
</dbReference>
<evidence type="ECO:0000256" key="7">
    <source>
        <dbReference type="ARBA" id="ARBA00023136"/>
    </source>
</evidence>
<dbReference type="EMBL" id="CAJZBQ010000054">
    <property type="protein sequence ID" value="CAG9332348.1"/>
    <property type="molecule type" value="Genomic_DNA"/>
</dbReference>
<evidence type="ECO:0000256" key="2">
    <source>
        <dbReference type="ARBA" id="ARBA00022692"/>
    </source>
</evidence>
<keyword evidence="4 8" id="KW-0863">Zinc-finger</keyword>
<dbReference type="Pfam" id="PF13639">
    <property type="entry name" value="zf-RING_2"/>
    <property type="match status" value="1"/>
</dbReference>
<dbReference type="PANTHER" id="PTHR46539:SF9">
    <property type="entry name" value="RING-H2 FINGER PROTEIN ATL56"/>
    <property type="match status" value="1"/>
</dbReference>
<keyword evidence="10" id="KW-0732">Signal</keyword>
<keyword evidence="3" id="KW-0479">Metal-binding</keyword>
<dbReference type="Gene3D" id="3.30.40.10">
    <property type="entry name" value="Zinc/RING finger domain, C3HC4 (zinc finger)"/>
    <property type="match status" value="1"/>
</dbReference>
<gene>
    <name evidence="12" type="ORF">BSTOLATCC_MIC55798</name>
</gene>
<evidence type="ECO:0000256" key="4">
    <source>
        <dbReference type="ARBA" id="ARBA00022771"/>
    </source>
</evidence>
<comment type="caution">
    <text evidence="12">The sequence shown here is derived from an EMBL/GenBank/DDBJ whole genome shotgun (WGS) entry which is preliminary data.</text>
</comment>
<evidence type="ECO:0000256" key="3">
    <source>
        <dbReference type="ARBA" id="ARBA00022723"/>
    </source>
</evidence>
<evidence type="ECO:0000313" key="13">
    <source>
        <dbReference type="Proteomes" id="UP001162131"/>
    </source>
</evidence>
<keyword evidence="5" id="KW-0862">Zinc</keyword>
<dbReference type="AlphaFoldDB" id="A0AAU9KGM3"/>
<feature type="region of interest" description="Disordered" evidence="9">
    <location>
        <begin position="410"/>
        <end position="545"/>
    </location>
</feature>
<dbReference type="Proteomes" id="UP001162131">
    <property type="component" value="Unassembled WGS sequence"/>
</dbReference>
<feature type="signal peptide" evidence="10">
    <location>
        <begin position="1"/>
        <end position="19"/>
    </location>
</feature>
<keyword evidence="13" id="KW-1185">Reference proteome</keyword>
<dbReference type="PROSITE" id="PS50089">
    <property type="entry name" value="ZF_RING_2"/>
    <property type="match status" value="1"/>
</dbReference>
<feature type="compositionally biased region" description="Basic and acidic residues" evidence="9">
    <location>
        <begin position="518"/>
        <end position="531"/>
    </location>
</feature>
<evidence type="ECO:0000256" key="8">
    <source>
        <dbReference type="PROSITE-ProRule" id="PRU00175"/>
    </source>
</evidence>
<dbReference type="GO" id="GO:0008270">
    <property type="term" value="F:zinc ion binding"/>
    <property type="evidence" value="ECO:0007669"/>
    <property type="project" value="UniProtKB-KW"/>
</dbReference>
<evidence type="ECO:0000259" key="11">
    <source>
        <dbReference type="PROSITE" id="PS50089"/>
    </source>
</evidence>